<feature type="compositionally biased region" description="Basic residues" evidence="1">
    <location>
        <begin position="1"/>
        <end position="10"/>
    </location>
</feature>
<comment type="caution">
    <text evidence="2">The sequence shown here is derived from an EMBL/GenBank/DDBJ whole genome shotgun (WGS) entry which is preliminary data.</text>
</comment>
<keyword evidence="3" id="KW-1185">Reference proteome</keyword>
<reference evidence="2 3" key="1">
    <citation type="submission" date="2020-08" db="EMBL/GenBank/DDBJ databases">
        <title>Plant Genome Project.</title>
        <authorList>
            <person name="Zhang R.-G."/>
        </authorList>
    </citation>
    <scope>NUCLEOTIDE SEQUENCE [LARGE SCALE GENOMIC DNA]</scope>
    <source>
        <tissue evidence="2">Rhizome</tissue>
    </source>
</reference>
<proteinExistence type="predicted"/>
<evidence type="ECO:0000256" key="1">
    <source>
        <dbReference type="SAM" id="MobiDB-lite"/>
    </source>
</evidence>
<sequence>MAARRGKGGRGRGNMENLENDRDVEIQAFRRRVEELTLCLEHQEARSERSSSHGYANDDSEHVNPFADRNFRNFVEKINRTAYVRVDIPEFHGHLQLEGFLDWLSAVEKIFEYKDIPDGKKVKLVATRLQHPRIRVCLVESNTRDEITERKVENHFLGKDEGKIVSEFPFGEFCSNYFYAIQYFAARQQKHD</sequence>
<evidence type="ECO:0000313" key="2">
    <source>
        <dbReference type="EMBL" id="KAG6478337.1"/>
    </source>
</evidence>
<name>A0A8J5F4P8_ZINOF</name>
<protein>
    <submittedName>
        <fullName evidence="2">Uncharacterized protein</fullName>
    </submittedName>
</protein>
<feature type="region of interest" description="Disordered" evidence="1">
    <location>
        <begin position="1"/>
        <end position="21"/>
    </location>
</feature>
<dbReference type="Proteomes" id="UP000734854">
    <property type="component" value="Unassembled WGS sequence"/>
</dbReference>
<evidence type="ECO:0000313" key="3">
    <source>
        <dbReference type="Proteomes" id="UP000734854"/>
    </source>
</evidence>
<accession>A0A8J5F4P8</accession>
<dbReference type="EMBL" id="JACMSC010000017">
    <property type="protein sequence ID" value="KAG6478337.1"/>
    <property type="molecule type" value="Genomic_DNA"/>
</dbReference>
<gene>
    <name evidence="2" type="ORF">ZIOFF_061776</name>
</gene>
<organism evidence="2 3">
    <name type="scientific">Zingiber officinale</name>
    <name type="common">Ginger</name>
    <name type="synonym">Amomum zingiber</name>
    <dbReference type="NCBI Taxonomy" id="94328"/>
    <lineage>
        <taxon>Eukaryota</taxon>
        <taxon>Viridiplantae</taxon>
        <taxon>Streptophyta</taxon>
        <taxon>Embryophyta</taxon>
        <taxon>Tracheophyta</taxon>
        <taxon>Spermatophyta</taxon>
        <taxon>Magnoliopsida</taxon>
        <taxon>Liliopsida</taxon>
        <taxon>Zingiberales</taxon>
        <taxon>Zingiberaceae</taxon>
        <taxon>Zingiber</taxon>
    </lineage>
</organism>
<dbReference type="AlphaFoldDB" id="A0A8J5F4P8"/>